<name>A0ABT7LGZ1_9BURK</name>
<dbReference type="EMBL" id="JASVDS010000001">
    <property type="protein sequence ID" value="MDL5030821.1"/>
    <property type="molecule type" value="Genomic_DNA"/>
</dbReference>
<dbReference type="InterPro" id="IPR053918">
    <property type="entry name" value="DUF6980"/>
</dbReference>
<accession>A0ABT7LGZ1</accession>
<dbReference type="Pfam" id="PF22400">
    <property type="entry name" value="DUF6980"/>
    <property type="match status" value="1"/>
</dbReference>
<sequence>MNRQVELYSAAHSKPEACPDGHIGYSDRFREYGLLIHDGGSSSMSIRFCPWCGSKLPESLRDRWFEELSALGFDDPWSQEIPETFRTGAWYRAA</sequence>
<comment type="caution">
    <text evidence="2">The sequence shown here is derived from an EMBL/GenBank/DDBJ whole genome shotgun (WGS) entry which is preliminary data.</text>
</comment>
<protein>
    <recommendedName>
        <fullName evidence="1">DUF6980 domain-containing protein</fullName>
    </recommendedName>
</protein>
<keyword evidence="3" id="KW-1185">Reference proteome</keyword>
<proteinExistence type="predicted"/>
<dbReference type="Proteomes" id="UP001238603">
    <property type="component" value="Unassembled WGS sequence"/>
</dbReference>
<feature type="domain" description="DUF6980" evidence="1">
    <location>
        <begin position="1"/>
        <end position="92"/>
    </location>
</feature>
<evidence type="ECO:0000313" key="3">
    <source>
        <dbReference type="Proteomes" id="UP001238603"/>
    </source>
</evidence>
<evidence type="ECO:0000313" key="2">
    <source>
        <dbReference type="EMBL" id="MDL5030821.1"/>
    </source>
</evidence>
<reference evidence="2 3" key="1">
    <citation type="submission" date="2023-06" db="EMBL/GenBank/DDBJ databases">
        <title>Pelomonas sp. APW6 16S ribosomal RNA gene genome sequencing and assembly.</title>
        <authorList>
            <person name="Woo H."/>
        </authorList>
    </citation>
    <scope>NUCLEOTIDE SEQUENCE [LARGE SCALE GENOMIC DNA]</scope>
    <source>
        <strain evidence="2 3">APW6</strain>
    </source>
</reference>
<evidence type="ECO:0000259" key="1">
    <source>
        <dbReference type="Pfam" id="PF22400"/>
    </source>
</evidence>
<gene>
    <name evidence="2" type="ORF">QRD43_02790</name>
</gene>
<organism evidence="2 3">
    <name type="scientific">Roseateles subflavus</name>
    <dbReference type="NCBI Taxonomy" id="3053353"/>
    <lineage>
        <taxon>Bacteria</taxon>
        <taxon>Pseudomonadati</taxon>
        <taxon>Pseudomonadota</taxon>
        <taxon>Betaproteobacteria</taxon>
        <taxon>Burkholderiales</taxon>
        <taxon>Sphaerotilaceae</taxon>
        <taxon>Roseateles</taxon>
    </lineage>
</organism>